<dbReference type="Gene3D" id="2.160.20.10">
    <property type="entry name" value="Single-stranded right-handed beta-helix, Pectin lyase-like"/>
    <property type="match status" value="1"/>
</dbReference>
<evidence type="ECO:0000256" key="4">
    <source>
        <dbReference type="ARBA" id="ARBA00022723"/>
    </source>
</evidence>
<evidence type="ECO:0000256" key="3">
    <source>
        <dbReference type="ARBA" id="ARBA00022525"/>
    </source>
</evidence>
<feature type="domain" description="DUF1565" evidence="11">
    <location>
        <begin position="54"/>
        <end position="90"/>
    </location>
</feature>
<dbReference type="InterPro" id="IPR011050">
    <property type="entry name" value="Pectin_lyase_fold/virulence"/>
</dbReference>
<feature type="region of interest" description="Disordered" evidence="9">
    <location>
        <begin position="340"/>
        <end position="390"/>
    </location>
</feature>
<dbReference type="PANTHER" id="PTHR40088:SF1">
    <property type="entry name" value="PECTATE LYASE PEL9"/>
    <property type="match status" value="1"/>
</dbReference>
<evidence type="ECO:0000313" key="14">
    <source>
        <dbReference type="Proteomes" id="UP001180754"/>
    </source>
</evidence>
<dbReference type="Pfam" id="PF07602">
    <property type="entry name" value="DUF1565"/>
    <property type="match status" value="1"/>
</dbReference>
<name>A0ABU2XF52_9ACTN</name>
<dbReference type="Pfam" id="PF22842">
    <property type="entry name" value="Pel9A-like_beta_helix"/>
    <property type="match status" value="1"/>
</dbReference>
<dbReference type="Proteomes" id="UP001180754">
    <property type="component" value="Unassembled WGS sequence"/>
</dbReference>
<keyword evidence="7" id="KW-0456">Lyase</keyword>
<keyword evidence="14" id="KW-1185">Reference proteome</keyword>
<comment type="similarity">
    <text evidence="8">Belongs to the polysaccharide lyase 9 family.</text>
</comment>
<evidence type="ECO:0000256" key="2">
    <source>
        <dbReference type="ARBA" id="ARBA00004613"/>
    </source>
</evidence>
<keyword evidence="10" id="KW-1133">Transmembrane helix</keyword>
<evidence type="ECO:0000256" key="10">
    <source>
        <dbReference type="SAM" id="Phobius"/>
    </source>
</evidence>
<dbReference type="InterPro" id="IPR012334">
    <property type="entry name" value="Pectin_lyas_fold"/>
</dbReference>
<dbReference type="InterPro" id="IPR053868">
    <property type="entry name" value="Pel9A-like_beta_helix"/>
</dbReference>
<keyword evidence="10" id="KW-0812">Transmembrane</keyword>
<evidence type="ECO:0000256" key="9">
    <source>
        <dbReference type="SAM" id="MobiDB-lite"/>
    </source>
</evidence>
<evidence type="ECO:0000313" key="13">
    <source>
        <dbReference type="EMBL" id="MDT0544548.1"/>
    </source>
</evidence>
<feature type="domain" description="Pel9A-like right handed beta-helix region" evidence="12">
    <location>
        <begin position="160"/>
        <end position="327"/>
    </location>
</feature>
<evidence type="ECO:0000256" key="8">
    <source>
        <dbReference type="ARBA" id="ARBA00038263"/>
    </source>
</evidence>
<keyword evidence="3" id="KW-0964">Secreted</keyword>
<comment type="cofactor">
    <cofactor evidence="1">
        <name>Ca(2+)</name>
        <dbReference type="ChEBI" id="CHEBI:29108"/>
    </cofactor>
</comment>
<accession>A0ABU2XF52</accession>
<reference evidence="13" key="1">
    <citation type="submission" date="2024-05" db="EMBL/GenBank/DDBJ databases">
        <title>30 novel species of actinomycetes from the DSMZ collection.</title>
        <authorList>
            <person name="Nouioui I."/>
        </authorList>
    </citation>
    <scope>NUCLEOTIDE SEQUENCE</scope>
    <source>
        <strain evidence="13">DSM 41529</strain>
    </source>
</reference>
<organism evidence="13 14">
    <name type="scientific">Streptomyces lonegramiae</name>
    <dbReference type="NCBI Taxonomy" id="3075524"/>
    <lineage>
        <taxon>Bacteria</taxon>
        <taxon>Bacillati</taxon>
        <taxon>Actinomycetota</taxon>
        <taxon>Actinomycetes</taxon>
        <taxon>Kitasatosporales</taxon>
        <taxon>Streptomycetaceae</taxon>
        <taxon>Streptomyces</taxon>
    </lineage>
</organism>
<protein>
    <submittedName>
        <fullName evidence="13">Right-handed parallel beta-helix repeat-containing protein</fullName>
    </submittedName>
</protein>
<dbReference type="RefSeq" id="WP_311724979.1">
    <property type="nucleotide sequence ID" value="NZ_JAVRFD010000007.1"/>
</dbReference>
<evidence type="ECO:0000256" key="5">
    <source>
        <dbReference type="ARBA" id="ARBA00022729"/>
    </source>
</evidence>
<dbReference type="InterPro" id="IPR052052">
    <property type="entry name" value="Polysaccharide_Lyase_9"/>
</dbReference>
<keyword evidence="10" id="KW-0472">Membrane</keyword>
<proteinExistence type="inferred from homology"/>
<sequence>MGLRRKRGRHRRRKDRTLPLGSAVIVASAVAGVYLTAAPEGASAVGSTVYVSPQGDDQDSGTLQSPYRTLEKAFSIAKAGTVIEVRGGTYYPGRTLRSSVDGTARDRVELRPYRAEQVRVDGSRLSTGSSLLSLRADYWTVSGIEFRNAPGGGLVCVSCESTVFDNLSTHGNGDTGLTLRGKGSNDNVIRNLDSYDNHDDATGGKQADGIAITHGSGSGNVITGVRAFNNSDDGVDLWRWAGPVTIEHTWSFGNGENRWGIRDFRGNGSGFQLGGDAPAPSPAHVVRNSAAWDNTQYGFAANGNTGAIRVRRTTAYANEASGYSFASSQALLERNLSVSNGDAKADTGSTAVSRGNNWSPGRGSGWSPGGSATPPFVTTDPVTARGARRQDGSLPVTSFLVVANGSEIGSTME</sequence>
<evidence type="ECO:0000259" key="12">
    <source>
        <dbReference type="Pfam" id="PF22842"/>
    </source>
</evidence>
<keyword evidence="5" id="KW-0732">Signal</keyword>
<evidence type="ECO:0000259" key="11">
    <source>
        <dbReference type="Pfam" id="PF07602"/>
    </source>
</evidence>
<dbReference type="SMART" id="SM00710">
    <property type="entry name" value="PbH1"/>
    <property type="match status" value="7"/>
</dbReference>
<comment type="subcellular location">
    <subcellularLocation>
        <location evidence="2">Secreted</location>
    </subcellularLocation>
</comment>
<evidence type="ECO:0000256" key="1">
    <source>
        <dbReference type="ARBA" id="ARBA00001913"/>
    </source>
</evidence>
<dbReference type="EMBL" id="JAVRFD010000007">
    <property type="protein sequence ID" value="MDT0544548.1"/>
    <property type="molecule type" value="Genomic_DNA"/>
</dbReference>
<dbReference type="InterPro" id="IPR011459">
    <property type="entry name" value="DUF1565"/>
</dbReference>
<keyword evidence="4" id="KW-0479">Metal-binding</keyword>
<keyword evidence="6" id="KW-0106">Calcium</keyword>
<feature type="transmembrane region" description="Helical" evidence="10">
    <location>
        <begin position="20"/>
        <end position="37"/>
    </location>
</feature>
<dbReference type="InterPro" id="IPR006626">
    <property type="entry name" value="PbH1"/>
</dbReference>
<evidence type="ECO:0000256" key="6">
    <source>
        <dbReference type="ARBA" id="ARBA00022837"/>
    </source>
</evidence>
<gene>
    <name evidence="13" type="ORF">RND15_17810</name>
</gene>
<dbReference type="PANTHER" id="PTHR40088">
    <property type="entry name" value="PECTATE LYASE (EUROFUNG)"/>
    <property type="match status" value="1"/>
</dbReference>
<dbReference type="SUPFAM" id="SSF51126">
    <property type="entry name" value="Pectin lyase-like"/>
    <property type="match status" value="1"/>
</dbReference>
<evidence type="ECO:0000256" key="7">
    <source>
        <dbReference type="ARBA" id="ARBA00023239"/>
    </source>
</evidence>
<comment type="caution">
    <text evidence="13">The sequence shown here is derived from an EMBL/GenBank/DDBJ whole genome shotgun (WGS) entry which is preliminary data.</text>
</comment>